<sequence>MDARTRRTRFLGACLAALAVVVLQGACAQPGSLTGAAADAPRSAGVRVPAYPEPDPAEFDPGRIVDDDAFYDWNSMSTDDVQDFLEAVDCEPGAAAPCLADYEQDTPDREADPRLDHCDAYTGARSETAAEIITGVARACGVSPRTLLVLLQKEQSLLTSPSVYGYERATGYYCPDTAPCEERYFGFFNQVYSAAWQFREYTVDPDWRYRIGTVEIAYDPDPACGASAVTIVNQATANLYNYTPYQPNAAVLANPGTADPCASWGNFNFWRLWRLWFGDPDGERFPGFLPSCTNLAGGHRCPSADALSARG</sequence>
<keyword evidence="3" id="KW-1185">Reference proteome</keyword>
<gene>
    <name evidence="2" type="ORF">GB864_09420</name>
</gene>
<dbReference type="RefSeq" id="WP_160424394.1">
    <property type="nucleotide sequence ID" value="NZ_WSTA01000036.1"/>
</dbReference>
<dbReference type="AlphaFoldDB" id="A0A6I4NWU5"/>
<organism evidence="2 3">
    <name type="scientific">Agromyces seonyuensis</name>
    <dbReference type="NCBI Taxonomy" id="2662446"/>
    <lineage>
        <taxon>Bacteria</taxon>
        <taxon>Bacillati</taxon>
        <taxon>Actinomycetota</taxon>
        <taxon>Actinomycetes</taxon>
        <taxon>Micrococcales</taxon>
        <taxon>Microbacteriaceae</taxon>
        <taxon>Agromyces</taxon>
    </lineage>
</organism>
<feature type="chain" id="PRO_5026203466" description="Hemagglutinin" evidence="1">
    <location>
        <begin position="29"/>
        <end position="311"/>
    </location>
</feature>
<keyword evidence="1" id="KW-0732">Signal</keyword>
<dbReference type="Proteomes" id="UP000438182">
    <property type="component" value="Unassembled WGS sequence"/>
</dbReference>
<evidence type="ECO:0000256" key="1">
    <source>
        <dbReference type="SAM" id="SignalP"/>
    </source>
</evidence>
<accession>A0A6I4NWU5</accession>
<proteinExistence type="predicted"/>
<reference evidence="2 3" key="1">
    <citation type="submission" date="2019-12" db="EMBL/GenBank/DDBJ databases">
        <authorList>
            <person name="Kim Y.S."/>
        </authorList>
    </citation>
    <scope>NUCLEOTIDE SEQUENCE [LARGE SCALE GENOMIC DNA]</scope>
    <source>
        <strain evidence="2 3">MMS17-SY077</strain>
    </source>
</reference>
<comment type="caution">
    <text evidence="2">The sequence shown here is derived from an EMBL/GenBank/DDBJ whole genome shotgun (WGS) entry which is preliminary data.</text>
</comment>
<protein>
    <recommendedName>
        <fullName evidence="4">Hemagglutinin</fullName>
    </recommendedName>
</protein>
<evidence type="ECO:0008006" key="4">
    <source>
        <dbReference type="Google" id="ProtNLM"/>
    </source>
</evidence>
<evidence type="ECO:0000313" key="3">
    <source>
        <dbReference type="Proteomes" id="UP000438182"/>
    </source>
</evidence>
<evidence type="ECO:0000313" key="2">
    <source>
        <dbReference type="EMBL" id="MWB98763.1"/>
    </source>
</evidence>
<name>A0A6I4NWU5_9MICO</name>
<feature type="signal peptide" evidence="1">
    <location>
        <begin position="1"/>
        <end position="28"/>
    </location>
</feature>
<dbReference type="EMBL" id="WSTA01000036">
    <property type="protein sequence ID" value="MWB98763.1"/>
    <property type="molecule type" value="Genomic_DNA"/>
</dbReference>